<dbReference type="Gene3D" id="3.20.20.370">
    <property type="entry name" value="Glycoside hydrolase/deacetylase"/>
    <property type="match status" value="1"/>
</dbReference>
<dbReference type="PANTHER" id="PTHR10587">
    <property type="entry name" value="GLYCOSYL TRANSFERASE-RELATED"/>
    <property type="match status" value="1"/>
</dbReference>
<dbReference type="CDD" id="cd10944">
    <property type="entry name" value="CE4_SmPgdA_like"/>
    <property type="match status" value="1"/>
</dbReference>
<proteinExistence type="predicted"/>
<evidence type="ECO:0000313" key="4">
    <source>
        <dbReference type="Proteomes" id="UP000182321"/>
    </source>
</evidence>
<dbReference type="Pfam" id="PF01522">
    <property type="entry name" value="Polysacc_deac_1"/>
    <property type="match status" value="1"/>
</dbReference>
<protein>
    <submittedName>
        <fullName evidence="3">Peptidoglycan/xylan/chitin deacetylase, PgdA/CDA1 family</fullName>
    </submittedName>
</protein>
<gene>
    <name evidence="3" type="ORF">SAMN02910377_01314</name>
</gene>
<keyword evidence="4" id="KW-1185">Reference proteome</keyword>
<organism evidence="3 4">
    <name type="scientific">Pseudobutyrivibrio ruminis</name>
    <dbReference type="NCBI Taxonomy" id="46206"/>
    <lineage>
        <taxon>Bacteria</taxon>
        <taxon>Bacillati</taxon>
        <taxon>Bacillota</taxon>
        <taxon>Clostridia</taxon>
        <taxon>Lachnospirales</taxon>
        <taxon>Lachnospiraceae</taxon>
        <taxon>Pseudobutyrivibrio</taxon>
    </lineage>
</organism>
<accession>A0A1H7IFD9</accession>
<evidence type="ECO:0000259" key="2">
    <source>
        <dbReference type="PROSITE" id="PS51677"/>
    </source>
</evidence>
<dbReference type="SUPFAM" id="SSF88713">
    <property type="entry name" value="Glycoside hydrolase/deacetylase"/>
    <property type="match status" value="1"/>
</dbReference>
<name>A0A1H7IFD9_9FIRM</name>
<feature type="transmembrane region" description="Helical" evidence="1">
    <location>
        <begin position="24"/>
        <end position="45"/>
    </location>
</feature>
<keyword evidence="1" id="KW-0812">Transmembrane</keyword>
<dbReference type="RefSeq" id="WP_074790412.1">
    <property type="nucleotide sequence ID" value="NZ_FNZX01000007.1"/>
</dbReference>
<keyword evidence="1" id="KW-0472">Membrane</keyword>
<reference evidence="4" key="1">
    <citation type="submission" date="2016-10" db="EMBL/GenBank/DDBJ databases">
        <authorList>
            <person name="Varghese N."/>
        </authorList>
    </citation>
    <scope>NUCLEOTIDE SEQUENCE [LARGE SCALE GENOMIC DNA]</scope>
    <source>
        <strain evidence="4">ACV-9</strain>
    </source>
</reference>
<dbReference type="InterPro" id="IPR050248">
    <property type="entry name" value="Polysacc_deacetylase_ArnD"/>
</dbReference>
<dbReference type="InterPro" id="IPR002509">
    <property type="entry name" value="NODB_dom"/>
</dbReference>
<feature type="domain" description="NodB homology" evidence="2">
    <location>
        <begin position="98"/>
        <end position="288"/>
    </location>
</feature>
<dbReference type="AlphaFoldDB" id="A0A1H7IFD9"/>
<dbReference type="PROSITE" id="PS51677">
    <property type="entry name" value="NODB"/>
    <property type="match status" value="1"/>
</dbReference>
<dbReference type="Proteomes" id="UP000182321">
    <property type="component" value="Unassembled WGS sequence"/>
</dbReference>
<dbReference type="GO" id="GO:0005975">
    <property type="term" value="P:carbohydrate metabolic process"/>
    <property type="evidence" value="ECO:0007669"/>
    <property type="project" value="InterPro"/>
</dbReference>
<dbReference type="GO" id="GO:0016810">
    <property type="term" value="F:hydrolase activity, acting on carbon-nitrogen (but not peptide) bonds"/>
    <property type="evidence" value="ECO:0007669"/>
    <property type="project" value="InterPro"/>
</dbReference>
<evidence type="ECO:0000313" key="3">
    <source>
        <dbReference type="EMBL" id="SEK60477.1"/>
    </source>
</evidence>
<evidence type="ECO:0000256" key="1">
    <source>
        <dbReference type="SAM" id="Phobius"/>
    </source>
</evidence>
<dbReference type="PANTHER" id="PTHR10587:SF125">
    <property type="entry name" value="POLYSACCHARIDE DEACETYLASE YHEN-RELATED"/>
    <property type="match status" value="1"/>
</dbReference>
<dbReference type="EMBL" id="FNZX01000007">
    <property type="protein sequence ID" value="SEK60477.1"/>
    <property type="molecule type" value="Genomic_DNA"/>
</dbReference>
<dbReference type="InterPro" id="IPR011330">
    <property type="entry name" value="Glyco_hydro/deAcase_b/a-brl"/>
</dbReference>
<keyword evidence="1" id="KW-1133">Transmembrane helix</keyword>
<sequence>MESSFEGLERQRAKRRRVARMKKFIVTTVLVFMLLTISVMSFLLFEVFSLQRQLDSLAKQVYVTTDVENESEMVDDSILDDVYQVDNVDNIAEEGDIPMVYLTFDDGPSSNTDEILDILDDYNVKATFFVCGKDLELYGEQYKRIVDEGHTIGMHSYSHNFGEIYASEDAFAQDYNKIHNLILETTGVDTKYYRFPGGSSNKVSTTSMSTFINYLNNQGVVYYDWNVASGDATSSAFTTEQLIDNVMKDVVKYKTSVVLLHDASNKNATVEALPGLIESLQEQGAMILPITDETTVIQHVNVVQ</sequence>